<dbReference type="GO" id="GO:0016020">
    <property type="term" value="C:membrane"/>
    <property type="evidence" value="ECO:0007669"/>
    <property type="project" value="InterPro"/>
</dbReference>
<evidence type="ECO:0000256" key="1">
    <source>
        <dbReference type="ARBA" id="ARBA00022679"/>
    </source>
</evidence>
<evidence type="ECO:0000313" key="5">
    <source>
        <dbReference type="EMBL" id="ABK18978.1"/>
    </source>
</evidence>
<organism evidence="5 6">
    <name type="scientific">Syntrophobacter fumaroxidans (strain DSM 10017 / MPOB)</name>
    <dbReference type="NCBI Taxonomy" id="335543"/>
    <lineage>
        <taxon>Bacteria</taxon>
        <taxon>Pseudomonadati</taxon>
        <taxon>Thermodesulfobacteriota</taxon>
        <taxon>Syntrophobacteria</taxon>
        <taxon>Syntrophobacterales</taxon>
        <taxon>Syntrophobacteraceae</taxon>
        <taxon>Syntrophobacter</taxon>
    </lineage>
</organism>
<keyword evidence="1 2" id="KW-0808">Transferase</keyword>
<feature type="transmembrane region" description="Helical" evidence="4">
    <location>
        <begin position="52"/>
        <end position="71"/>
    </location>
</feature>
<dbReference type="InterPro" id="IPR000462">
    <property type="entry name" value="CDP-OH_P_trans"/>
</dbReference>
<feature type="transmembrane region" description="Helical" evidence="4">
    <location>
        <begin position="180"/>
        <end position="206"/>
    </location>
</feature>
<reference evidence="5 6" key="1">
    <citation type="submission" date="2006-10" db="EMBL/GenBank/DDBJ databases">
        <title>Complete sequence of Syntrophobacter fumaroxidans MPOB.</title>
        <authorList>
            <consortium name="US DOE Joint Genome Institute"/>
            <person name="Copeland A."/>
            <person name="Lucas S."/>
            <person name="Lapidus A."/>
            <person name="Barry K."/>
            <person name="Detter J.C."/>
            <person name="Glavina del Rio T."/>
            <person name="Hammon N."/>
            <person name="Israni S."/>
            <person name="Pitluck S."/>
            <person name="Goltsman E.G."/>
            <person name="Martinez M."/>
            <person name="Schmutz J."/>
            <person name="Larimer F."/>
            <person name="Land M."/>
            <person name="Hauser L."/>
            <person name="Kyrpides N."/>
            <person name="Kim E."/>
            <person name="Boone D.R."/>
            <person name="Brockman F."/>
            <person name="Culley D."/>
            <person name="Ferry J."/>
            <person name="Gunsalus R."/>
            <person name="McInerney M.J."/>
            <person name="Morrison M."/>
            <person name="Plugge C."/>
            <person name="Rohlin L."/>
            <person name="Scholten J."/>
            <person name="Sieber J."/>
            <person name="Stams A.J.M."/>
            <person name="Worm P."/>
            <person name="Henstra A.M."/>
            <person name="Richardson P."/>
        </authorList>
    </citation>
    <scope>NUCLEOTIDE SEQUENCE [LARGE SCALE GENOMIC DNA]</scope>
    <source>
        <strain evidence="6">DSM 10017 / MPOB</strain>
    </source>
</reference>
<evidence type="ECO:0000256" key="4">
    <source>
        <dbReference type="SAM" id="Phobius"/>
    </source>
</evidence>
<keyword evidence="6" id="KW-1185">Reference proteome</keyword>
<evidence type="ECO:0000256" key="2">
    <source>
        <dbReference type="RuleBase" id="RU003750"/>
    </source>
</evidence>
<protein>
    <submittedName>
        <fullName evidence="5">CDP-alcohol phosphatidyltransferase</fullName>
    </submittedName>
</protein>
<dbReference type="GO" id="GO:0016780">
    <property type="term" value="F:phosphotransferase activity, for other substituted phosphate groups"/>
    <property type="evidence" value="ECO:0007669"/>
    <property type="project" value="InterPro"/>
</dbReference>
<feature type="region of interest" description="Disordered" evidence="3">
    <location>
        <begin position="222"/>
        <end position="247"/>
    </location>
</feature>
<dbReference type="Pfam" id="PF01066">
    <property type="entry name" value="CDP-OH_P_transf"/>
    <property type="match status" value="1"/>
</dbReference>
<dbReference type="InterPro" id="IPR043130">
    <property type="entry name" value="CDP-OH_PTrfase_TM_dom"/>
</dbReference>
<accession>A0LNH6</accession>
<dbReference type="GO" id="GO:0008654">
    <property type="term" value="P:phospholipid biosynthetic process"/>
    <property type="evidence" value="ECO:0007669"/>
    <property type="project" value="InterPro"/>
</dbReference>
<evidence type="ECO:0000256" key="3">
    <source>
        <dbReference type="SAM" id="MobiDB-lite"/>
    </source>
</evidence>
<comment type="similarity">
    <text evidence="2">Belongs to the CDP-alcohol phosphatidyltransferase class-I family.</text>
</comment>
<sequence length="247" mass="26216">MNDTGQPIDIPDRFPNDWKTKPTDRFILKWIKCNLSARITPRLLGLRGLRPWMITLAASGLGTMAGAVFAFGPAWAASAMAACAQVLDGVDGQFARLTNAQSKAGAFWDSVLDRYADGALVIGLTVWIGRNVEAVPYWLLGLLGFLAVVGSGLISYSTARAECLAVELGRPTLASKGTRTFVVVVCGFLTVFSCYAAVIALLYLAIHTNLVIVGRLKRAHGSAGDGASQSTRDPGARRGGFPSRSGV</sequence>
<feature type="transmembrane region" description="Helical" evidence="4">
    <location>
        <begin position="137"/>
        <end position="159"/>
    </location>
</feature>
<dbReference type="AlphaFoldDB" id="A0LNH6"/>
<keyword evidence="4" id="KW-0472">Membrane</keyword>
<keyword evidence="4" id="KW-0812">Transmembrane</keyword>
<dbReference type="InterPro" id="IPR048254">
    <property type="entry name" value="CDP_ALCOHOL_P_TRANSF_CS"/>
</dbReference>
<dbReference type="Proteomes" id="UP000001784">
    <property type="component" value="Chromosome"/>
</dbReference>
<dbReference type="OrthoDB" id="9785831at2"/>
<dbReference type="RefSeq" id="WP_011700103.1">
    <property type="nucleotide sequence ID" value="NC_008554.1"/>
</dbReference>
<keyword evidence="4" id="KW-1133">Transmembrane helix</keyword>
<dbReference type="InParanoid" id="A0LNH6"/>
<name>A0LNH6_SYNFM</name>
<dbReference type="eggNOG" id="COG0558">
    <property type="taxonomic scope" value="Bacteria"/>
</dbReference>
<dbReference type="STRING" id="335543.Sfum_3305"/>
<gene>
    <name evidence="5" type="ordered locus">Sfum_3305</name>
</gene>
<proteinExistence type="inferred from homology"/>
<evidence type="ECO:0000313" key="6">
    <source>
        <dbReference type="Proteomes" id="UP000001784"/>
    </source>
</evidence>
<dbReference type="PROSITE" id="PS00379">
    <property type="entry name" value="CDP_ALCOHOL_P_TRANSF"/>
    <property type="match status" value="1"/>
</dbReference>
<dbReference type="Gene3D" id="1.20.120.1760">
    <property type="match status" value="1"/>
</dbReference>
<dbReference type="EMBL" id="CP000478">
    <property type="protein sequence ID" value="ABK18978.1"/>
    <property type="molecule type" value="Genomic_DNA"/>
</dbReference>
<dbReference type="HOGENOM" id="CLU_1124088_0_0_7"/>
<dbReference type="KEGG" id="sfu:Sfum_3305"/>